<keyword evidence="5" id="KW-1185">Reference proteome</keyword>
<keyword evidence="2" id="KW-1133">Transmembrane helix</keyword>
<feature type="transmembrane region" description="Helical" evidence="2">
    <location>
        <begin position="144"/>
        <end position="165"/>
    </location>
</feature>
<dbReference type="EMBL" id="JAJNEC010000005">
    <property type="protein sequence ID" value="MCD2424083.1"/>
    <property type="molecule type" value="Genomic_DNA"/>
</dbReference>
<gene>
    <name evidence="4" type="ORF">LQ567_14990</name>
</gene>
<proteinExistence type="inferred from homology"/>
<evidence type="ECO:0000256" key="2">
    <source>
        <dbReference type="SAM" id="Phobius"/>
    </source>
</evidence>
<dbReference type="Gene3D" id="3.40.50.2020">
    <property type="match status" value="1"/>
</dbReference>
<comment type="similarity">
    <text evidence="1">Belongs to the ComF/GntX family.</text>
</comment>
<sequence>MNQKLIMMNTLQYAWNAFTHLFYPHICAGCGNDALPEGSELCLRCIYGLPVTDFEVHADNPVEKIFAGRLQIEAAGAHCYFSKRSPIQHMLHQLKYGGNRALGHQLGIMLGTALVQSTRFNGIDLIIPMPLFAARERRRGYNQAAVLCGGIAAVTGVPVCTVLVYRAEATETQTKKNRVERWNNMQGKFWVPDDTMAKNRHLLLVDDVVTTGATLEACGSVLLKIPGVRLSVAVLCFASD</sequence>
<protein>
    <submittedName>
        <fullName evidence="4">ComF family protein</fullName>
    </submittedName>
</protein>
<dbReference type="Pfam" id="PF00156">
    <property type="entry name" value="Pribosyltran"/>
    <property type="match status" value="1"/>
</dbReference>
<dbReference type="InterPro" id="IPR051910">
    <property type="entry name" value="ComF/GntX_DNA_util-trans"/>
</dbReference>
<keyword evidence="2" id="KW-0812">Transmembrane</keyword>
<comment type="caution">
    <text evidence="4">The sequence shown here is derived from an EMBL/GenBank/DDBJ whole genome shotgun (WGS) entry which is preliminary data.</text>
</comment>
<evidence type="ECO:0000313" key="4">
    <source>
        <dbReference type="EMBL" id="MCD2424083.1"/>
    </source>
</evidence>
<keyword evidence="2" id="KW-0472">Membrane</keyword>
<name>A0ABS8PSN5_9BACT</name>
<dbReference type="PANTHER" id="PTHR47505">
    <property type="entry name" value="DNA UTILIZATION PROTEIN YHGH"/>
    <property type="match status" value="1"/>
</dbReference>
<feature type="domain" description="Phosphoribosyltransferase" evidence="3">
    <location>
        <begin position="146"/>
        <end position="236"/>
    </location>
</feature>
<dbReference type="PANTHER" id="PTHR47505:SF1">
    <property type="entry name" value="DNA UTILIZATION PROTEIN YHGH"/>
    <property type="match status" value="1"/>
</dbReference>
<evidence type="ECO:0000259" key="3">
    <source>
        <dbReference type="Pfam" id="PF00156"/>
    </source>
</evidence>
<accession>A0ABS8PSN5</accession>
<evidence type="ECO:0000256" key="1">
    <source>
        <dbReference type="ARBA" id="ARBA00008007"/>
    </source>
</evidence>
<reference evidence="4 5" key="1">
    <citation type="submission" date="2021-11" db="EMBL/GenBank/DDBJ databases">
        <title>Genomic of Niabella pedocola.</title>
        <authorList>
            <person name="Wu T."/>
        </authorList>
    </citation>
    <scope>NUCLEOTIDE SEQUENCE [LARGE SCALE GENOMIC DNA]</scope>
    <source>
        <strain evidence="4 5">JCM 31011</strain>
    </source>
</reference>
<dbReference type="Proteomes" id="UP001199816">
    <property type="component" value="Unassembled WGS sequence"/>
</dbReference>
<organism evidence="4 5">
    <name type="scientific">Niabella pedocola</name>
    <dbReference type="NCBI Taxonomy" id="1752077"/>
    <lineage>
        <taxon>Bacteria</taxon>
        <taxon>Pseudomonadati</taxon>
        <taxon>Bacteroidota</taxon>
        <taxon>Chitinophagia</taxon>
        <taxon>Chitinophagales</taxon>
        <taxon>Chitinophagaceae</taxon>
        <taxon>Niabella</taxon>
    </lineage>
</organism>
<dbReference type="InterPro" id="IPR029057">
    <property type="entry name" value="PRTase-like"/>
</dbReference>
<dbReference type="InterPro" id="IPR000836">
    <property type="entry name" value="PRTase_dom"/>
</dbReference>
<evidence type="ECO:0000313" key="5">
    <source>
        <dbReference type="Proteomes" id="UP001199816"/>
    </source>
</evidence>
<dbReference type="CDD" id="cd06223">
    <property type="entry name" value="PRTases_typeI"/>
    <property type="match status" value="1"/>
</dbReference>
<dbReference type="RefSeq" id="WP_231005338.1">
    <property type="nucleotide sequence ID" value="NZ_JAJNEC010000005.1"/>
</dbReference>
<dbReference type="SUPFAM" id="SSF53271">
    <property type="entry name" value="PRTase-like"/>
    <property type="match status" value="1"/>
</dbReference>